<evidence type="ECO:0000256" key="3">
    <source>
        <dbReference type="ARBA" id="ARBA00022448"/>
    </source>
</evidence>
<dbReference type="GO" id="GO:0030313">
    <property type="term" value="C:cell envelope"/>
    <property type="evidence" value="ECO:0007669"/>
    <property type="project" value="UniProtKB-SubCell"/>
</dbReference>
<organism evidence="6">
    <name type="scientific">marine metagenome</name>
    <dbReference type="NCBI Taxonomy" id="408172"/>
    <lineage>
        <taxon>unclassified sequences</taxon>
        <taxon>metagenomes</taxon>
        <taxon>ecological metagenomes</taxon>
    </lineage>
</organism>
<gene>
    <name evidence="6" type="ORF">METZ01_LOCUS284326</name>
</gene>
<keyword evidence="4" id="KW-0732">Signal</keyword>
<dbReference type="GO" id="GO:0015833">
    <property type="term" value="P:peptide transport"/>
    <property type="evidence" value="ECO:0007669"/>
    <property type="project" value="TreeGrafter"/>
</dbReference>
<proteinExistence type="inferred from homology"/>
<evidence type="ECO:0000259" key="5">
    <source>
        <dbReference type="Pfam" id="PF00496"/>
    </source>
</evidence>
<evidence type="ECO:0000313" key="6">
    <source>
        <dbReference type="EMBL" id="SVC31472.1"/>
    </source>
</evidence>
<dbReference type="Gene3D" id="3.40.190.10">
    <property type="entry name" value="Periplasmic binding protein-like II"/>
    <property type="match status" value="1"/>
</dbReference>
<evidence type="ECO:0000256" key="4">
    <source>
        <dbReference type="ARBA" id="ARBA00022729"/>
    </source>
</evidence>
<dbReference type="InterPro" id="IPR000914">
    <property type="entry name" value="SBP_5_dom"/>
</dbReference>
<dbReference type="PANTHER" id="PTHR30290">
    <property type="entry name" value="PERIPLASMIC BINDING COMPONENT OF ABC TRANSPORTER"/>
    <property type="match status" value="1"/>
</dbReference>
<comment type="similarity">
    <text evidence="2">Belongs to the bacterial solute-binding protein 5 family.</text>
</comment>
<dbReference type="Pfam" id="PF00496">
    <property type="entry name" value="SBP_bac_5"/>
    <property type="match status" value="1"/>
</dbReference>
<dbReference type="GO" id="GO:1904680">
    <property type="term" value="F:peptide transmembrane transporter activity"/>
    <property type="evidence" value="ECO:0007669"/>
    <property type="project" value="TreeGrafter"/>
</dbReference>
<dbReference type="EMBL" id="UINC01084640">
    <property type="protein sequence ID" value="SVC31472.1"/>
    <property type="molecule type" value="Genomic_DNA"/>
</dbReference>
<feature type="non-terminal residue" evidence="6">
    <location>
        <position position="1"/>
    </location>
</feature>
<keyword evidence="3" id="KW-0813">Transport</keyword>
<reference evidence="6" key="1">
    <citation type="submission" date="2018-05" db="EMBL/GenBank/DDBJ databases">
        <authorList>
            <person name="Lanie J.A."/>
            <person name="Ng W.-L."/>
            <person name="Kazmierczak K.M."/>
            <person name="Andrzejewski T.M."/>
            <person name="Davidsen T.M."/>
            <person name="Wayne K.J."/>
            <person name="Tettelin H."/>
            <person name="Glass J.I."/>
            <person name="Rusch D."/>
            <person name="Podicherti R."/>
            <person name="Tsui H.-C.T."/>
            <person name="Winkler M.E."/>
        </authorList>
    </citation>
    <scope>NUCLEOTIDE SEQUENCE</scope>
</reference>
<evidence type="ECO:0000256" key="2">
    <source>
        <dbReference type="ARBA" id="ARBA00005695"/>
    </source>
</evidence>
<dbReference type="InterPro" id="IPR039424">
    <property type="entry name" value="SBP_5"/>
</dbReference>
<name>A0A382L8J2_9ZZZZ</name>
<evidence type="ECO:0000256" key="1">
    <source>
        <dbReference type="ARBA" id="ARBA00004196"/>
    </source>
</evidence>
<dbReference type="Gene3D" id="3.10.105.10">
    <property type="entry name" value="Dipeptide-binding Protein, Domain 3"/>
    <property type="match status" value="1"/>
</dbReference>
<comment type="subcellular location">
    <subcellularLocation>
        <location evidence="1">Cell envelope</location>
    </subcellularLocation>
</comment>
<dbReference type="PANTHER" id="PTHR30290:SF10">
    <property type="entry name" value="PERIPLASMIC OLIGOPEPTIDE-BINDING PROTEIN-RELATED"/>
    <property type="match status" value="1"/>
</dbReference>
<dbReference type="SUPFAM" id="SSF53850">
    <property type="entry name" value="Periplasmic binding protein-like II"/>
    <property type="match status" value="1"/>
</dbReference>
<sequence>IVLKANSSFFAEQPYFNRIELLVIPESSNRLAMLSTGDVDIAFALSAAELSRVEKARGVKVLSIPDRQKLNVGLNVRKGAKFENVALRQSLAYAVPYDDIVYGVLKNRAAKSAGPMSVNSRFFDLYNLADMPSYYTDLDKARDMLKESGYGDGFSFELITAKGVPHVEQAAASLKASFAKIGVDMTITPVSQAKMAEKNGQGTYDAFMRDWLTDYVDDPYYHFFLWWGTGVVINWTGYSNTQVDEWYQSTAAIVDDTKRRAPYRNAIRQLIKDSAMLWLADGDYTLAVRDDIVGITLHPDTLLYLRPLKRR</sequence>
<dbReference type="AlphaFoldDB" id="A0A382L8J2"/>
<protein>
    <recommendedName>
        <fullName evidence="5">Solute-binding protein family 5 domain-containing protein</fullName>
    </recommendedName>
</protein>
<feature type="domain" description="Solute-binding protein family 5" evidence="5">
    <location>
        <begin position="1"/>
        <end position="221"/>
    </location>
</feature>
<accession>A0A382L8J2</accession>